<dbReference type="KEGG" id="pno:SNOG_09937"/>
<protein>
    <submittedName>
        <fullName evidence="1">Uncharacterized protein</fullName>
    </submittedName>
</protein>
<dbReference type="EMBL" id="CP069037">
    <property type="protein sequence ID" value="QRD03169.1"/>
    <property type="molecule type" value="Genomic_DNA"/>
</dbReference>
<accession>A0A7U2I669</accession>
<organism evidence="1 2">
    <name type="scientific">Phaeosphaeria nodorum (strain SN15 / ATCC MYA-4574 / FGSC 10173)</name>
    <name type="common">Glume blotch fungus</name>
    <name type="synonym">Parastagonospora nodorum</name>
    <dbReference type="NCBI Taxonomy" id="321614"/>
    <lineage>
        <taxon>Eukaryota</taxon>
        <taxon>Fungi</taxon>
        <taxon>Dikarya</taxon>
        <taxon>Ascomycota</taxon>
        <taxon>Pezizomycotina</taxon>
        <taxon>Dothideomycetes</taxon>
        <taxon>Pleosporomycetidae</taxon>
        <taxon>Pleosporales</taxon>
        <taxon>Pleosporineae</taxon>
        <taxon>Phaeosphaeriaceae</taxon>
        <taxon>Parastagonospora</taxon>
    </lineage>
</organism>
<gene>
    <name evidence="1" type="ORF">JI435_099370</name>
</gene>
<proteinExistence type="predicted"/>
<evidence type="ECO:0000313" key="1">
    <source>
        <dbReference type="EMBL" id="QRD03169.1"/>
    </source>
</evidence>
<dbReference type="RefSeq" id="XP_001800223.1">
    <property type="nucleotide sequence ID" value="XM_001800171.1"/>
</dbReference>
<dbReference type="VEuPathDB" id="FungiDB:JI435_099370"/>
<reference evidence="2" key="1">
    <citation type="journal article" date="2021" name="BMC Genomics">
        <title>Chromosome-level genome assembly and manually-curated proteome of model necrotroph Parastagonospora nodorum Sn15 reveals a genome-wide trove of candidate effector homologs, and redundancy of virulence-related functions within an accessory chromosome.</title>
        <authorList>
            <person name="Bertazzoni S."/>
            <person name="Jones D.A.B."/>
            <person name="Phan H.T."/>
            <person name="Tan K.-C."/>
            <person name="Hane J.K."/>
        </authorList>
    </citation>
    <scope>NUCLEOTIDE SEQUENCE [LARGE SCALE GENOMIC DNA]</scope>
    <source>
        <strain evidence="2">SN15 / ATCC MYA-4574 / FGSC 10173)</strain>
    </source>
</reference>
<name>A0A7U2I669_PHANO</name>
<dbReference type="Proteomes" id="UP000663193">
    <property type="component" value="Chromosome 15"/>
</dbReference>
<sequence>MNSNPILASVAQDISNLRSDVQELHRHITSSRKLTHRNYIIEQLQPIPGLTLLEKSALASTIMFLLFKKCDGLLNQPPERISVVTHGDRVDVALHNIIVVRGDMNRLRGLRDRVEYETGLL</sequence>
<dbReference type="AlphaFoldDB" id="A0A7U2I669"/>
<keyword evidence="2" id="KW-1185">Reference proteome</keyword>
<evidence type="ECO:0000313" key="2">
    <source>
        <dbReference type="Proteomes" id="UP000663193"/>
    </source>
</evidence>